<dbReference type="EMBL" id="BARS01042429">
    <property type="protein sequence ID" value="GAG41604.1"/>
    <property type="molecule type" value="Genomic_DNA"/>
</dbReference>
<dbReference type="AlphaFoldDB" id="X0XEI7"/>
<evidence type="ECO:0000313" key="1">
    <source>
        <dbReference type="EMBL" id="GAG41604.1"/>
    </source>
</evidence>
<organism evidence="1">
    <name type="scientific">marine sediment metagenome</name>
    <dbReference type="NCBI Taxonomy" id="412755"/>
    <lineage>
        <taxon>unclassified sequences</taxon>
        <taxon>metagenomes</taxon>
        <taxon>ecological metagenomes</taxon>
    </lineage>
</organism>
<evidence type="ECO:0008006" key="2">
    <source>
        <dbReference type="Google" id="ProtNLM"/>
    </source>
</evidence>
<protein>
    <recommendedName>
        <fullName evidence="2">Flavodoxin-like domain-containing protein</fullName>
    </recommendedName>
</protein>
<feature type="non-terminal residue" evidence="1">
    <location>
        <position position="1"/>
    </location>
</feature>
<proteinExistence type="predicted"/>
<name>X0XEI7_9ZZZZ</name>
<dbReference type="Gene3D" id="3.40.50.360">
    <property type="match status" value="1"/>
</dbReference>
<comment type="caution">
    <text evidence="1">The sequence shown here is derived from an EMBL/GenBank/DDBJ whole genome shotgun (WGS) entry which is preliminary data.</text>
</comment>
<gene>
    <name evidence="1" type="ORF">S01H1_64377</name>
</gene>
<dbReference type="SUPFAM" id="SSF52218">
    <property type="entry name" value="Flavoproteins"/>
    <property type="match status" value="1"/>
</dbReference>
<sequence length="73" mass="7729">GAYLVRALRPPLKYGVVLSSYGWGGGAVKQASEILAPTKIEILGTARINGPPSTGDKRKIIDLGKLLAKKVKK</sequence>
<reference evidence="1" key="1">
    <citation type="journal article" date="2014" name="Front. Microbiol.">
        <title>High frequency of phylogenetically diverse reductive dehalogenase-homologous genes in deep subseafloor sedimentary metagenomes.</title>
        <authorList>
            <person name="Kawai M."/>
            <person name="Futagami T."/>
            <person name="Toyoda A."/>
            <person name="Takaki Y."/>
            <person name="Nishi S."/>
            <person name="Hori S."/>
            <person name="Arai W."/>
            <person name="Tsubouchi T."/>
            <person name="Morono Y."/>
            <person name="Uchiyama I."/>
            <person name="Ito T."/>
            <person name="Fujiyama A."/>
            <person name="Inagaki F."/>
            <person name="Takami H."/>
        </authorList>
    </citation>
    <scope>NUCLEOTIDE SEQUENCE</scope>
    <source>
        <strain evidence="1">Expedition CK06-06</strain>
    </source>
</reference>
<accession>X0XEI7</accession>
<dbReference type="InterPro" id="IPR029039">
    <property type="entry name" value="Flavoprotein-like_sf"/>
</dbReference>